<protein>
    <recommendedName>
        <fullName evidence="1">Glycoamylase-like domain-containing protein</fullName>
    </recommendedName>
</protein>
<name>A0A5C5ZKU0_9BACT</name>
<proteinExistence type="predicted"/>
<organism evidence="2 3">
    <name type="scientific">Neorhodopirellula pilleata</name>
    <dbReference type="NCBI Taxonomy" id="2714738"/>
    <lineage>
        <taxon>Bacteria</taxon>
        <taxon>Pseudomonadati</taxon>
        <taxon>Planctomycetota</taxon>
        <taxon>Planctomycetia</taxon>
        <taxon>Pirellulales</taxon>
        <taxon>Pirellulaceae</taxon>
        <taxon>Neorhodopirellula</taxon>
    </lineage>
</organism>
<comment type="caution">
    <text evidence="2">The sequence shown here is derived from an EMBL/GenBank/DDBJ whole genome shotgun (WGS) entry which is preliminary data.</text>
</comment>
<dbReference type="PROSITE" id="PS51318">
    <property type="entry name" value="TAT"/>
    <property type="match status" value="1"/>
</dbReference>
<dbReference type="Proteomes" id="UP000316213">
    <property type="component" value="Unassembled WGS sequence"/>
</dbReference>
<dbReference type="InterPro" id="IPR019282">
    <property type="entry name" value="Glycoamylase-like_cons_dom"/>
</dbReference>
<sequence length="468" mass="51644">MNALSAESLSRSRLSRRSCLKASVGVALGASLTSLLSGDYEAFAGSNETTSAFSASRSMTPPASLPPQDEAFIRDLQTRCYQFFLDAADSSTGLVSDRGARDGSGFSEHASSASCGFALASYAIAPKAELESFDSARERSRTLLRSLLYVAEHHNGFVYHFIGRADGGRRMNCEASTVDTALMLAGVMCAETTFGQDPEIRSLCQDLVNRTDWQSMLSEDNLMHMGWTPEEGLLPYQWDRFSELTILVLMAIGAPRHAIDPACWHAWRRDQTLTHRGESFLSYPPLFVHQYPMAFFDFRNVRSPNGRSYWQNSITAHFAQIEFLTQLGQRYPDPLGHYGDKLWGITSSDSVSGYRDWGGPYEDNRFEPDRGIDGTVVPSAAAGGLAAVPDQSLTTLRYQREHFGDAVYGRYGFANAFNPATGWVSQDVIGIDTGISLLMAENLRSGGVWDAFMRHPVAQAAFERTGFR</sequence>
<dbReference type="Pfam" id="PF10091">
    <property type="entry name" value="Glycoamylase"/>
    <property type="match status" value="1"/>
</dbReference>
<dbReference type="PIRSF" id="PIRSF028431">
    <property type="entry name" value="UCP028431"/>
    <property type="match status" value="1"/>
</dbReference>
<dbReference type="Gene3D" id="1.50.10.140">
    <property type="match status" value="1"/>
</dbReference>
<dbReference type="AlphaFoldDB" id="A0A5C5ZKU0"/>
<feature type="domain" description="Glycoamylase-like" evidence="1">
    <location>
        <begin position="235"/>
        <end position="456"/>
    </location>
</feature>
<keyword evidence="3" id="KW-1185">Reference proteome</keyword>
<accession>A0A5C5ZKU0</accession>
<evidence type="ECO:0000313" key="3">
    <source>
        <dbReference type="Proteomes" id="UP000316213"/>
    </source>
</evidence>
<dbReference type="InterPro" id="IPR016883">
    <property type="entry name" value="UCP028431"/>
</dbReference>
<evidence type="ECO:0000259" key="1">
    <source>
        <dbReference type="Pfam" id="PF10091"/>
    </source>
</evidence>
<dbReference type="EMBL" id="SJPM01000027">
    <property type="protein sequence ID" value="TWT87778.1"/>
    <property type="molecule type" value="Genomic_DNA"/>
</dbReference>
<evidence type="ECO:0000313" key="2">
    <source>
        <dbReference type="EMBL" id="TWT87778.1"/>
    </source>
</evidence>
<reference evidence="2 3" key="1">
    <citation type="submission" date="2019-02" db="EMBL/GenBank/DDBJ databases">
        <title>Deep-cultivation of Planctomycetes and their phenomic and genomic characterization uncovers novel biology.</title>
        <authorList>
            <person name="Wiegand S."/>
            <person name="Jogler M."/>
            <person name="Boedeker C."/>
            <person name="Pinto D."/>
            <person name="Vollmers J."/>
            <person name="Rivas-Marin E."/>
            <person name="Kohn T."/>
            <person name="Peeters S.H."/>
            <person name="Heuer A."/>
            <person name="Rast P."/>
            <person name="Oberbeckmann S."/>
            <person name="Bunk B."/>
            <person name="Jeske O."/>
            <person name="Meyerdierks A."/>
            <person name="Storesund J.E."/>
            <person name="Kallscheuer N."/>
            <person name="Luecker S."/>
            <person name="Lage O.M."/>
            <person name="Pohl T."/>
            <person name="Merkel B.J."/>
            <person name="Hornburger P."/>
            <person name="Mueller R.-W."/>
            <person name="Bruemmer F."/>
            <person name="Labrenz M."/>
            <person name="Spormann A.M."/>
            <person name="Op Den Camp H."/>
            <person name="Overmann J."/>
            <person name="Amann R."/>
            <person name="Jetten M.S.M."/>
            <person name="Mascher T."/>
            <person name="Medema M.H."/>
            <person name="Devos D.P."/>
            <person name="Kaster A.-K."/>
            <person name="Ovreas L."/>
            <person name="Rohde M."/>
            <person name="Galperin M.Y."/>
            <person name="Jogler C."/>
        </authorList>
    </citation>
    <scope>NUCLEOTIDE SEQUENCE [LARGE SCALE GENOMIC DNA]</scope>
    <source>
        <strain evidence="2 3">Pla100</strain>
    </source>
</reference>
<gene>
    <name evidence="2" type="ORF">Pla100_59460</name>
</gene>
<dbReference type="InterPro" id="IPR006311">
    <property type="entry name" value="TAT_signal"/>
</dbReference>